<accession>A0AAV9XSU5</accession>
<dbReference type="EMBL" id="JAVHJO010000001">
    <property type="protein sequence ID" value="KAK6544274.1"/>
    <property type="molecule type" value="Genomic_DNA"/>
</dbReference>
<comment type="caution">
    <text evidence="2">The sequence shown here is derived from an EMBL/GenBank/DDBJ whole genome shotgun (WGS) entry which is preliminary data.</text>
</comment>
<keyword evidence="1" id="KW-0732">Signal</keyword>
<sequence>MKFTLAIALVASIIGAQAAPNPVVTSPPIVTDPIPCSLRCGTATKTVPPLVCTNVLCPRPPVCPQIIVVTQEPCCCKTAHKVTTVTAPCCNTKCVIPTDTIYTSCPVATAVATATTN</sequence>
<gene>
    <name evidence="2" type="ORF">TWF694_000976</name>
</gene>
<feature type="chain" id="PRO_5043945410" evidence="1">
    <location>
        <begin position="19"/>
        <end position="117"/>
    </location>
</feature>
<feature type="signal peptide" evidence="1">
    <location>
        <begin position="1"/>
        <end position="18"/>
    </location>
</feature>
<protein>
    <submittedName>
        <fullName evidence="2">Uncharacterized protein</fullName>
    </submittedName>
</protein>
<keyword evidence="3" id="KW-1185">Reference proteome</keyword>
<evidence type="ECO:0000256" key="1">
    <source>
        <dbReference type="SAM" id="SignalP"/>
    </source>
</evidence>
<dbReference type="AlphaFoldDB" id="A0AAV9XSU5"/>
<name>A0AAV9XSU5_9PEZI</name>
<evidence type="ECO:0000313" key="3">
    <source>
        <dbReference type="Proteomes" id="UP001365542"/>
    </source>
</evidence>
<dbReference type="Proteomes" id="UP001365542">
    <property type="component" value="Unassembled WGS sequence"/>
</dbReference>
<organism evidence="2 3">
    <name type="scientific">Orbilia ellipsospora</name>
    <dbReference type="NCBI Taxonomy" id="2528407"/>
    <lineage>
        <taxon>Eukaryota</taxon>
        <taxon>Fungi</taxon>
        <taxon>Dikarya</taxon>
        <taxon>Ascomycota</taxon>
        <taxon>Pezizomycotina</taxon>
        <taxon>Orbiliomycetes</taxon>
        <taxon>Orbiliales</taxon>
        <taxon>Orbiliaceae</taxon>
        <taxon>Orbilia</taxon>
    </lineage>
</organism>
<proteinExistence type="predicted"/>
<reference evidence="2 3" key="1">
    <citation type="submission" date="2019-10" db="EMBL/GenBank/DDBJ databases">
        <authorList>
            <person name="Palmer J.M."/>
        </authorList>
    </citation>
    <scope>NUCLEOTIDE SEQUENCE [LARGE SCALE GENOMIC DNA]</scope>
    <source>
        <strain evidence="2 3">TWF694</strain>
    </source>
</reference>
<evidence type="ECO:0000313" key="2">
    <source>
        <dbReference type="EMBL" id="KAK6544274.1"/>
    </source>
</evidence>